<sequence>MWTSSSTSRAQAAYAPFAVGDPTIGGASRAALVPCLVPLAVPSSYLHCLLSPVNCNEPRSLHLFPQNQRTQMPAMDSLQPRFTLAQNIRGYPTHLAQYDIRTISGRHTQGLRVYSVVEPELRFFGADACRPRNEW</sequence>
<name>A0A0C9UQ34_SPHS4</name>
<accession>A0A0C9UQ34</accession>
<gene>
    <name evidence="1" type="ORF">M422DRAFT_267236</name>
</gene>
<proteinExistence type="predicted"/>
<dbReference type="EMBL" id="KN837247">
    <property type="protein sequence ID" value="KIJ31157.1"/>
    <property type="molecule type" value="Genomic_DNA"/>
</dbReference>
<dbReference type="HOGENOM" id="CLU_1932665_0_0_1"/>
<evidence type="ECO:0000313" key="1">
    <source>
        <dbReference type="EMBL" id="KIJ31157.1"/>
    </source>
</evidence>
<protein>
    <submittedName>
        <fullName evidence="1">Uncharacterized protein</fullName>
    </submittedName>
</protein>
<keyword evidence="2" id="KW-1185">Reference proteome</keyword>
<dbReference type="Proteomes" id="UP000054279">
    <property type="component" value="Unassembled WGS sequence"/>
</dbReference>
<dbReference type="AlphaFoldDB" id="A0A0C9UQ34"/>
<evidence type="ECO:0000313" key="2">
    <source>
        <dbReference type="Proteomes" id="UP000054279"/>
    </source>
</evidence>
<reference evidence="1 2" key="1">
    <citation type="submission" date="2014-06" db="EMBL/GenBank/DDBJ databases">
        <title>Evolutionary Origins and Diversification of the Mycorrhizal Mutualists.</title>
        <authorList>
            <consortium name="DOE Joint Genome Institute"/>
            <consortium name="Mycorrhizal Genomics Consortium"/>
            <person name="Kohler A."/>
            <person name="Kuo A."/>
            <person name="Nagy L.G."/>
            <person name="Floudas D."/>
            <person name="Copeland A."/>
            <person name="Barry K.W."/>
            <person name="Cichocki N."/>
            <person name="Veneault-Fourrey C."/>
            <person name="LaButti K."/>
            <person name="Lindquist E.A."/>
            <person name="Lipzen A."/>
            <person name="Lundell T."/>
            <person name="Morin E."/>
            <person name="Murat C."/>
            <person name="Riley R."/>
            <person name="Ohm R."/>
            <person name="Sun H."/>
            <person name="Tunlid A."/>
            <person name="Henrissat B."/>
            <person name="Grigoriev I.V."/>
            <person name="Hibbett D.S."/>
            <person name="Martin F."/>
        </authorList>
    </citation>
    <scope>NUCLEOTIDE SEQUENCE [LARGE SCALE GENOMIC DNA]</scope>
    <source>
        <strain evidence="1 2">SS14</strain>
    </source>
</reference>
<organism evidence="1 2">
    <name type="scientific">Sphaerobolus stellatus (strain SS14)</name>
    <dbReference type="NCBI Taxonomy" id="990650"/>
    <lineage>
        <taxon>Eukaryota</taxon>
        <taxon>Fungi</taxon>
        <taxon>Dikarya</taxon>
        <taxon>Basidiomycota</taxon>
        <taxon>Agaricomycotina</taxon>
        <taxon>Agaricomycetes</taxon>
        <taxon>Phallomycetidae</taxon>
        <taxon>Geastrales</taxon>
        <taxon>Sphaerobolaceae</taxon>
        <taxon>Sphaerobolus</taxon>
    </lineage>
</organism>